<feature type="domain" description="Transposase (putative) YhgA-like" evidence="1">
    <location>
        <begin position="2"/>
        <end position="200"/>
    </location>
</feature>
<proteinExistence type="predicted"/>
<dbReference type="KEGG" id="adi:B5T_02583"/>
<protein>
    <submittedName>
        <fullName evidence="3">Putative transposase</fullName>
    </submittedName>
</protein>
<accession>K0CE19</accession>
<dbReference type="PANTHER" id="PTHR34611:SF2">
    <property type="entry name" value="INACTIVE RECOMBINATION-PROMOTING NUCLEASE-LIKE PROTEIN RPNE-RELATED"/>
    <property type="match status" value="1"/>
</dbReference>
<name>K0CE19_ALCDB</name>
<dbReference type="eggNOG" id="COG5464">
    <property type="taxonomic scope" value="Bacteria"/>
</dbReference>
<dbReference type="AlphaFoldDB" id="K0CE19"/>
<gene>
    <name evidence="3" type="ordered locus">B5T_02583</name>
</gene>
<dbReference type="InterPro" id="IPR051699">
    <property type="entry name" value="Rpn/YhgA-like_nuclease"/>
</dbReference>
<dbReference type="HOGENOM" id="CLU_059548_0_1_6"/>
<feature type="domain" description="DUF4351" evidence="2">
    <location>
        <begin position="279"/>
        <end position="330"/>
    </location>
</feature>
<reference evidence="3 4" key="1">
    <citation type="journal article" date="2012" name="J. Bacteriol.">
        <title>Complete genome sequence of Alcanivorax dieselolei type strain B5.</title>
        <authorList>
            <person name="Lai Q."/>
            <person name="Li W."/>
            <person name="Shao Z."/>
        </authorList>
    </citation>
    <scope>NUCLEOTIDE SEQUENCE [LARGE SCALE GENOMIC DNA]</scope>
    <source>
        <strain evidence="4">DSM 16502 / CGMCC 1.3690 / B-5</strain>
    </source>
</reference>
<dbReference type="Proteomes" id="UP000006286">
    <property type="component" value="Chromosome"/>
</dbReference>
<dbReference type="OrthoDB" id="5562276at2"/>
<organism evidence="3 4">
    <name type="scientific">Alcanivorax dieselolei (strain DSM 16502 / CGMCC 1.3690 / MCCC 1A00001 / B-5)</name>
    <name type="common">Alloalcanivorax dieselolei</name>
    <dbReference type="NCBI Taxonomy" id="930169"/>
    <lineage>
        <taxon>Bacteria</taxon>
        <taxon>Pseudomonadati</taxon>
        <taxon>Pseudomonadota</taxon>
        <taxon>Gammaproteobacteria</taxon>
        <taxon>Oceanospirillales</taxon>
        <taxon>Alcanivoracaceae</taxon>
        <taxon>Alloalcanivorax</taxon>
    </lineage>
</organism>
<keyword evidence="4" id="KW-1185">Reference proteome</keyword>
<dbReference type="PANTHER" id="PTHR34611">
    <property type="match status" value="1"/>
</dbReference>
<dbReference type="Pfam" id="PF14261">
    <property type="entry name" value="DUF4351"/>
    <property type="match status" value="1"/>
</dbReference>
<dbReference type="InterPro" id="IPR025587">
    <property type="entry name" value="DUF4351"/>
</dbReference>
<evidence type="ECO:0000259" key="1">
    <source>
        <dbReference type="Pfam" id="PF04754"/>
    </source>
</evidence>
<dbReference type="Pfam" id="PF04754">
    <property type="entry name" value="Transposase_31"/>
    <property type="match status" value="1"/>
</dbReference>
<evidence type="ECO:0000313" key="3">
    <source>
        <dbReference type="EMBL" id="AFT70853.1"/>
    </source>
</evidence>
<evidence type="ECO:0000313" key="4">
    <source>
        <dbReference type="Proteomes" id="UP000006286"/>
    </source>
</evidence>
<evidence type="ECO:0000259" key="2">
    <source>
        <dbReference type="Pfam" id="PF14261"/>
    </source>
</evidence>
<sequence>MTDHDTGYKLLFSHAAMVRDLLEGFMPGDWIQGLDWHSLEKMNGSYVSDDLRTRHDDAIWRIRWGRDWIHLYLLLEFQSSVDRFMSVRVHTYTGLLYQDLIRRKRLEDNHQKLPFILPVVLYNGEPRWRAPIHVRNLILPGPAEFAGLQPEQAFLLLDQGAFDLDQLASMRNLVAALFRLEQHRTFAEVPEVLNDLIDWLRPPELAGLRHSFVAWLRRRLPQWMPGVTIPQLLDLQEIQEMTRNSAQEWKDMHHQVGLREGLEKGLAQGIERGIERGVEQGSTTEARNILLRQLRRRFGDVPAEIETRLNSASREQLEDWIDRVYEVETVEAVFD</sequence>
<dbReference type="PATRIC" id="fig|930169.3.peg.2552"/>
<dbReference type="EMBL" id="CP003466">
    <property type="protein sequence ID" value="AFT70853.1"/>
    <property type="molecule type" value="Genomic_DNA"/>
</dbReference>
<dbReference type="RefSeq" id="WP_014994924.1">
    <property type="nucleotide sequence ID" value="NC_018691.1"/>
</dbReference>
<dbReference type="InterPro" id="IPR006842">
    <property type="entry name" value="Transposase_31"/>
</dbReference>